<dbReference type="AlphaFoldDB" id="A0A369PY97"/>
<accession>A0A369PY97</accession>
<name>A0A369PY97_9SPHI</name>
<evidence type="ECO:0000313" key="1">
    <source>
        <dbReference type="EMBL" id="RDC55659.1"/>
    </source>
</evidence>
<reference evidence="1 2" key="1">
    <citation type="submission" date="2018-07" db="EMBL/GenBank/DDBJ databases">
        <title>Pedobacter sp. nov., isolated from soil.</title>
        <authorList>
            <person name="Zhou L.Y."/>
            <person name="Du Z.J."/>
        </authorList>
    </citation>
    <scope>NUCLEOTIDE SEQUENCE [LARGE SCALE GENOMIC DNA]</scope>
    <source>
        <strain evidence="1 2">JDX94</strain>
    </source>
</reference>
<gene>
    <name evidence="1" type="ORF">DU508_15410</name>
</gene>
<sequence>MKSTGAFLNDTKIVTRGWMLDRGYNFEYYTNILHTKKGDYFFCYEFGHMILEEGKVLIVMTDRYIEFKTRIHSHPDDM</sequence>
<comment type="caution">
    <text evidence="1">The sequence shown here is derived from an EMBL/GenBank/DDBJ whole genome shotgun (WGS) entry which is preliminary data.</text>
</comment>
<proteinExistence type="predicted"/>
<protein>
    <submittedName>
        <fullName evidence="1">Uncharacterized protein</fullName>
    </submittedName>
</protein>
<dbReference type="Proteomes" id="UP000253961">
    <property type="component" value="Unassembled WGS sequence"/>
</dbReference>
<dbReference type="RefSeq" id="WP_115403696.1">
    <property type="nucleotide sequence ID" value="NZ_QPKV01000006.1"/>
</dbReference>
<dbReference type="EMBL" id="QPKV01000006">
    <property type="protein sequence ID" value="RDC55659.1"/>
    <property type="molecule type" value="Genomic_DNA"/>
</dbReference>
<keyword evidence="2" id="KW-1185">Reference proteome</keyword>
<dbReference type="OrthoDB" id="5187906at2"/>
<evidence type="ECO:0000313" key="2">
    <source>
        <dbReference type="Proteomes" id="UP000253961"/>
    </source>
</evidence>
<organism evidence="1 2">
    <name type="scientific">Pedobacter chinensis</name>
    <dbReference type="NCBI Taxonomy" id="2282421"/>
    <lineage>
        <taxon>Bacteria</taxon>
        <taxon>Pseudomonadati</taxon>
        <taxon>Bacteroidota</taxon>
        <taxon>Sphingobacteriia</taxon>
        <taxon>Sphingobacteriales</taxon>
        <taxon>Sphingobacteriaceae</taxon>
        <taxon>Pedobacter</taxon>
    </lineage>
</organism>